<gene>
    <name evidence="3" type="ORF">A2544_01525</name>
</gene>
<feature type="transmembrane region" description="Helical" evidence="2">
    <location>
        <begin position="126"/>
        <end position="149"/>
    </location>
</feature>
<feature type="repeat" description="TPR" evidence="1">
    <location>
        <begin position="686"/>
        <end position="719"/>
    </location>
</feature>
<keyword evidence="2" id="KW-1133">Transmembrane helix</keyword>
<feature type="transmembrane region" description="Helical" evidence="2">
    <location>
        <begin position="256"/>
        <end position="276"/>
    </location>
</feature>
<feature type="repeat" description="TPR" evidence="1">
    <location>
        <begin position="720"/>
        <end position="753"/>
    </location>
</feature>
<evidence type="ECO:0000313" key="3">
    <source>
        <dbReference type="EMBL" id="OHB17843.1"/>
    </source>
</evidence>
<dbReference type="PANTHER" id="PTHR12558:SF13">
    <property type="entry name" value="CELL DIVISION CYCLE PROTEIN 27 HOMOLOG"/>
    <property type="match status" value="1"/>
</dbReference>
<dbReference type="InterPro" id="IPR011990">
    <property type="entry name" value="TPR-like_helical_dom_sf"/>
</dbReference>
<dbReference type="EMBL" id="MHWZ01000012">
    <property type="protein sequence ID" value="OHB17843.1"/>
    <property type="molecule type" value="Genomic_DNA"/>
</dbReference>
<feature type="transmembrane region" description="Helical" evidence="2">
    <location>
        <begin position="67"/>
        <end position="87"/>
    </location>
</feature>
<feature type="transmembrane region" description="Helical" evidence="2">
    <location>
        <begin position="169"/>
        <end position="191"/>
    </location>
</feature>
<dbReference type="Pfam" id="PF14559">
    <property type="entry name" value="TPR_19"/>
    <property type="match status" value="1"/>
</dbReference>
<protein>
    <submittedName>
        <fullName evidence="3">Uncharacterized protein</fullName>
    </submittedName>
</protein>
<dbReference type="PROSITE" id="PS50005">
    <property type="entry name" value="TPR"/>
    <property type="match status" value="2"/>
</dbReference>
<evidence type="ECO:0000256" key="2">
    <source>
        <dbReference type="SAM" id="Phobius"/>
    </source>
</evidence>
<reference evidence="3 4" key="1">
    <citation type="journal article" date="2016" name="Nat. Commun.">
        <title>Thousands of microbial genomes shed light on interconnected biogeochemical processes in an aquifer system.</title>
        <authorList>
            <person name="Anantharaman K."/>
            <person name="Brown C.T."/>
            <person name="Hug L.A."/>
            <person name="Sharon I."/>
            <person name="Castelle C.J."/>
            <person name="Probst A.J."/>
            <person name="Thomas B.C."/>
            <person name="Singh A."/>
            <person name="Wilkins M.J."/>
            <person name="Karaoz U."/>
            <person name="Brodie E.L."/>
            <person name="Williams K.H."/>
            <person name="Hubbard S.S."/>
            <person name="Banfield J.F."/>
        </authorList>
    </citation>
    <scope>NUCLEOTIDE SEQUENCE [LARGE SCALE GENOMIC DNA]</scope>
</reference>
<keyword evidence="2" id="KW-0812">Transmembrane</keyword>
<evidence type="ECO:0000256" key="1">
    <source>
        <dbReference type="PROSITE-ProRule" id="PRU00339"/>
    </source>
</evidence>
<feature type="transmembrane region" description="Helical" evidence="2">
    <location>
        <begin position="347"/>
        <end position="365"/>
    </location>
</feature>
<organism evidence="3 4">
    <name type="scientific">Candidatus Zambryskibacteria bacterium RIFOXYD2_FULL_43_10</name>
    <dbReference type="NCBI Taxonomy" id="1802782"/>
    <lineage>
        <taxon>Bacteria</taxon>
        <taxon>Candidatus Zambryskiibacteriota</taxon>
    </lineage>
</organism>
<dbReference type="SUPFAM" id="SSF48452">
    <property type="entry name" value="TPR-like"/>
    <property type="match status" value="1"/>
</dbReference>
<feature type="transmembrane region" description="Helical" evidence="2">
    <location>
        <begin position="461"/>
        <end position="482"/>
    </location>
</feature>
<keyword evidence="2" id="KW-0472">Membrane</keyword>
<name>A0A1G2V881_9BACT</name>
<dbReference type="InterPro" id="IPR019734">
    <property type="entry name" value="TPR_rpt"/>
</dbReference>
<feature type="transmembrane region" description="Helical" evidence="2">
    <location>
        <begin position="7"/>
        <end position="25"/>
    </location>
</feature>
<dbReference type="STRING" id="1802782.A2544_01525"/>
<comment type="caution">
    <text evidence="3">The sequence shown here is derived from an EMBL/GenBank/DDBJ whole genome shotgun (WGS) entry which is preliminary data.</text>
</comment>
<feature type="transmembrane region" description="Helical" evidence="2">
    <location>
        <begin position="425"/>
        <end position="440"/>
    </location>
</feature>
<keyword evidence="1" id="KW-0802">TPR repeat</keyword>
<feature type="transmembrane region" description="Helical" evidence="2">
    <location>
        <begin position="371"/>
        <end position="389"/>
    </location>
</feature>
<evidence type="ECO:0000313" key="4">
    <source>
        <dbReference type="Proteomes" id="UP000176868"/>
    </source>
</evidence>
<dbReference type="Proteomes" id="UP000176868">
    <property type="component" value="Unassembled WGS sequence"/>
</dbReference>
<sequence length="770" mass="84369">MSQTHKVSFLVVLALLFLLPIFFIPGGALNLEVAKSALFSFGIIVAVLVLLFEIWQEGKLDIPWHPFIFTVALLPLIYVLSALLSTPSSLSLLGYNFEAGTFGFMLLGSVVLILASIIFSDTLRVLQALGVFFISILIITLFVIIKIFFGGDVMVWGNFLTKTSNPIGNWTDLAVSFGLLSTITTLAIGMIPMKFSFRVLAYVAFVLGVVMLVIINFFTAFVLTFIVSVFLFIYFSRVEKDFFNTATPTYSALTNFMLRPTFLPAVLGLISLIFLINPTISATQGTLGDVISKAVKIQNIDVRPSLSATLNISKAVLSQDGLLGSGPNTFDRDWLIYKSVDVNTTPFWAVAFPFGIGFIPTQIATTGLVGSALWIAFFVLFTLVIFRVLNHLPESRDERFALISTLLLAILLWLSSFLYTPSGTMLMLAFIFSGIFMAVVRQNRAVSSRGLNLNQNTQVRLISTALMAVIALGALGLGWVGFNRTASVLYFQKAVDLSNVAGTSLVEIERQLEKAIKFSATDKYYIALSRINFAKAQVAASAITGTPEENKTNFEDALRKSIGAARSAVNINPAGYDNWVALGMIYGALISPPLSVEGAYENAQFAYSEARLRNPANPALLLLLARLELSRDDKETARSFIRRSLALKEDYADAYVFLAQLEIQDGNTTGAIASAEKLAVLMPDNPGIYFELGLLKYSNKDYNGALEAFKLALVSAPNYANAKYYLGLALIQLGRWDEAQAEFEALLITNPDSEEVRAVLESLRQKSSSL</sequence>
<dbReference type="SMART" id="SM00028">
    <property type="entry name" value="TPR"/>
    <property type="match status" value="4"/>
</dbReference>
<feature type="transmembrane region" description="Helical" evidence="2">
    <location>
        <begin position="37"/>
        <end position="55"/>
    </location>
</feature>
<dbReference type="PANTHER" id="PTHR12558">
    <property type="entry name" value="CELL DIVISION CYCLE 16,23,27"/>
    <property type="match status" value="1"/>
</dbReference>
<accession>A0A1G2V881</accession>
<feature type="transmembrane region" description="Helical" evidence="2">
    <location>
        <begin position="203"/>
        <end position="236"/>
    </location>
</feature>
<feature type="transmembrane region" description="Helical" evidence="2">
    <location>
        <begin position="99"/>
        <end position="119"/>
    </location>
</feature>
<dbReference type="Gene3D" id="1.25.40.10">
    <property type="entry name" value="Tetratricopeptide repeat domain"/>
    <property type="match status" value="1"/>
</dbReference>
<dbReference type="AlphaFoldDB" id="A0A1G2V881"/>
<feature type="transmembrane region" description="Helical" evidence="2">
    <location>
        <begin position="401"/>
        <end position="419"/>
    </location>
</feature>
<proteinExistence type="predicted"/>